<dbReference type="GO" id="GO:0003700">
    <property type="term" value="F:DNA-binding transcription factor activity"/>
    <property type="evidence" value="ECO:0007669"/>
    <property type="project" value="TreeGrafter"/>
</dbReference>
<evidence type="ECO:0000313" key="7">
    <source>
        <dbReference type="Proteomes" id="UP000321172"/>
    </source>
</evidence>
<dbReference type="Gene3D" id="1.10.10.10">
    <property type="entry name" value="Winged helix-like DNA-binding domain superfamily/Winged helix DNA-binding domain"/>
    <property type="match status" value="1"/>
</dbReference>
<evidence type="ECO:0000256" key="1">
    <source>
        <dbReference type="ARBA" id="ARBA00023015"/>
    </source>
</evidence>
<dbReference type="SMART" id="SM00346">
    <property type="entry name" value="HTH_ICLR"/>
    <property type="match status" value="1"/>
</dbReference>
<dbReference type="OrthoDB" id="7182119at2"/>
<dbReference type="Pfam" id="PF09339">
    <property type="entry name" value="HTH_IclR"/>
    <property type="match status" value="1"/>
</dbReference>
<dbReference type="SUPFAM" id="SSF46785">
    <property type="entry name" value="Winged helix' DNA-binding domain"/>
    <property type="match status" value="1"/>
</dbReference>
<protein>
    <submittedName>
        <fullName evidence="6">Helix-turn-helix domain-containing protein</fullName>
    </submittedName>
</protein>
<keyword evidence="3" id="KW-0804">Transcription</keyword>
<evidence type="ECO:0000259" key="5">
    <source>
        <dbReference type="PROSITE" id="PS51078"/>
    </source>
</evidence>
<evidence type="ECO:0000256" key="3">
    <source>
        <dbReference type="ARBA" id="ARBA00023163"/>
    </source>
</evidence>
<dbReference type="EMBL" id="CP042345">
    <property type="protein sequence ID" value="QEA17565.1"/>
    <property type="molecule type" value="Genomic_DNA"/>
</dbReference>
<dbReference type="PROSITE" id="PS51077">
    <property type="entry name" value="HTH_ICLR"/>
    <property type="match status" value="1"/>
</dbReference>
<keyword evidence="7" id="KW-1185">Reference proteome</keyword>
<evidence type="ECO:0000313" key="6">
    <source>
        <dbReference type="EMBL" id="QEA17565.1"/>
    </source>
</evidence>
<feature type="domain" description="IclR-ED" evidence="5">
    <location>
        <begin position="69"/>
        <end position="258"/>
    </location>
</feature>
<dbReference type="InterPro" id="IPR005471">
    <property type="entry name" value="Tscrpt_reg_IclR_N"/>
</dbReference>
<dbReference type="AlphaFoldDB" id="A0A5B8SCE6"/>
<dbReference type="InterPro" id="IPR036390">
    <property type="entry name" value="WH_DNA-bd_sf"/>
</dbReference>
<dbReference type="SUPFAM" id="SSF55781">
    <property type="entry name" value="GAF domain-like"/>
    <property type="match status" value="1"/>
</dbReference>
<evidence type="ECO:0000259" key="4">
    <source>
        <dbReference type="PROSITE" id="PS51077"/>
    </source>
</evidence>
<dbReference type="Pfam" id="PF01614">
    <property type="entry name" value="IclR_C"/>
    <property type="match status" value="1"/>
</dbReference>
<dbReference type="Gene3D" id="3.30.450.40">
    <property type="match status" value="1"/>
</dbReference>
<feature type="domain" description="HTH iclR-type" evidence="4">
    <location>
        <begin position="7"/>
        <end position="68"/>
    </location>
</feature>
<organism evidence="6 7">
    <name type="scientific">Novosphingobium ginsenosidimutans</name>
    <dbReference type="NCBI Taxonomy" id="1176536"/>
    <lineage>
        <taxon>Bacteria</taxon>
        <taxon>Pseudomonadati</taxon>
        <taxon>Pseudomonadota</taxon>
        <taxon>Alphaproteobacteria</taxon>
        <taxon>Sphingomonadales</taxon>
        <taxon>Sphingomonadaceae</taxon>
        <taxon>Novosphingobium</taxon>
    </lineage>
</organism>
<dbReference type="InterPro" id="IPR036388">
    <property type="entry name" value="WH-like_DNA-bd_sf"/>
</dbReference>
<reference evidence="6 7" key="1">
    <citation type="journal article" date="2013" name="J. Microbiol. Biotechnol.">
        <title>Novosphingobium ginsenosidimutans sp. nov., with the ability to convert ginsenoside.</title>
        <authorList>
            <person name="Kim J.K."/>
            <person name="He D."/>
            <person name="Liu Q.M."/>
            <person name="Park H.Y."/>
            <person name="Jung M.S."/>
            <person name="Yoon M.H."/>
            <person name="Kim S.C."/>
            <person name="Im W.T."/>
        </authorList>
    </citation>
    <scope>NUCLEOTIDE SEQUENCE [LARGE SCALE GENOMIC DNA]</scope>
    <source>
        <strain evidence="6 7">FW-6</strain>
    </source>
</reference>
<dbReference type="PROSITE" id="PS51078">
    <property type="entry name" value="ICLR_ED"/>
    <property type="match status" value="1"/>
</dbReference>
<proteinExistence type="predicted"/>
<dbReference type="PANTHER" id="PTHR30136">
    <property type="entry name" value="HELIX-TURN-HELIX TRANSCRIPTIONAL REGULATOR, ICLR FAMILY"/>
    <property type="match status" value="1"/>
</dbReference>
<accession>A0A5B8SCE6</accession>
<dbReference type="KEGG" id="ngf:FRF71_10960"/>
<dbReference type="InterPro" id="IPR050707">
    <property type="entry name" value="HTH_MetabolicPath_Reg"/>
</dbReference>
<dbReference type="GO" id="GO:0045892">
    <property type="term" value="P:negative regulation of DNA-templated transcription"/>
    <property type="evidence" value="ECO:0007669"/>
    <property type="project" value="TreeGrafter"/>
</dbReference>
<gene>
    <name evidence="6" type="ORF">FRF71_10960</name>
</gene>
<dbReference type="InterPro" id="IPR029016">
    <property type="entry name" value="GAF-like_dom_sf"/>
</dbReference>
<sequence length="262" mass="28613">MEKGVPIRAITRGLSVLQAVNRGGSITMMEIARTSQVPYPTACRIVQTLLHEGMIEREPARKRYRATALVQSLASGYHDDSHLVEVARPHIEALTDKLLWPISITSRVGAHMMVRDSTHTRTSLTLNNYYPGFTLPIMECSSGKAYMAFCSDAERGHLLDGLRTIEGAAEKMATLLLSNDNLLREVRNQGYATQSRNAYTANPGKTSSIAVPLFRGEEVVGAITIIFFSVAMTMEKAVAQFVAPLSATARTISAELTGTLGR</sequence>
<dbReference type="GO" id="GO:0003677">
    <property type="term" value="F:DNA binding"/>
    <property type="evidence" value="ECO:0007669"/>
    <property type="project" value="UniProtKB-KW"/>
</dbReference>
<dbReference type="PANTHER" id="PTHR30136:SF23">
    <property type="entry name" value="DNA-BINDING TRANSCRIPTIONAL ACTIVATOR MHPR"/>
    <property type="match status" value="1"/>
</dbReference>
<dbReference type="Proteomes" id="UP000321172">
    <property type="component" value="Chromosome"/>
</dbReference>
<keyword evidence="2" id="KW-0238">DNA-binding</keyword>
<name>A0A5B8SCE6_9SPHN</name>
<evidence type="ECO:0000256" key="2">
    <source>
        <dbReference type="ARBA" id="ARBA00023125"/>
    </source>
</evidence>
<keyword evidence="1" id="KW-0805">Transcription regulation</keyword>
<dbReference type="InterPro" id="IPR014757">
    <property type="entry name" value="Tscrpt_reg_IclR_C"/>
</dbReference>